<accession>A0A4C1XHT8</accession>
<protein>
    <submittedName>
        <fullName evidence="2">Uncharacterized protein</fullName>
    </submittedName>
</protein>
<dbReference type="EMBL" id="BGZK01000848">
    <property type="protein sequence ID" value="GBP62733.1"/>
    <property type="molecule type" value="Genomic_DNA"/>
</dbReference>
<feature type="region of interest" description="Disordered" evidence="1">
    <location>
        <begin position="65"/>
        <end position="90"/>
    </location>
</feature>
<organism evidence="2 3">
    <name type="scientific">Eumeta variegata</name>
    <name type="common">Bagworm moth</name>
    <name type="synonym">Eumeta japonica</name>
    <dbReference type="NCBI Taxonomy" id="151549"/>
    <lineage>
        <taxon>Eukaryota</taxon>
        <taxon>Metazoa</taxon>
        <taxon>Ecdysozoa</taxon>
        <taxon>Arthropoda</taxon>
        <taxon>Hexapoda</taxon>
        <taxon>Insecta</taxon>
        <taxon>Pterygota</taxon>
        <taxon>Neoptera</taxon>
        <taxon>Endopterygota</taxon>
        <taxon>Lepidoptera</taxon>
        <taxon>Glossata</taxon>
        <taxon>Ditrysia</taxon>
        <taxon>Tineoidea</taxon>
        <taxon>Psychidae</taxon>
        <taxon>Oiketicinae</taxon>
        <taxon>Eumeta</taxon>
    </lineage>
</organism>
<feature type="region of interest" description="Disordered" evidence="1">
    <location>
        <begin position="1"/>
        <end position="20"/>
    </location>
</feature>
<keyword evidence="3" id="KW-1185">Reference proteome</keyword>
<comment type="caution">
    <text evidence="2">The sequence shown here is derived from an EMBL/GenBank/DDBJ whole genome shotgun (WGS) entry which is preliminary data.</text>
</comment>
<evidence type="ECO:0000313" key="3">
    <source>
        <dbReference type="Proteomes" id="UP000299102"/>
    </source>
</evidence>
<evidence type="ECO:0000313" key="2">
    <source>
        <dbReference type="EMBL" id="GBP62733.1"/>
    </source>
</evidence>
<sequence length="90" mass="10328">MSTPWRPRAEASNAINQKHSENRREQLLRLRCVYELDFLRPDSLYFRCCNGLGKVTAPEGYLIIKENRSPDTSRSSSDQPSYPKEGANPL</sequence>
<dbReference type="AlphaFoldDB" id="A0A4C1XHT8"/>
<reference evidence="2 3" key="1">
    <citation type="journal article" date="2019" name="Commun. Biol.">
        <title>The bagworm genome reveals a unique fibroin gene that provides high tensile strength.</title>
        <authorList>
            <person name="Kono N."/>
            <person name="Nakamura H."/>
            <person name="Ohtoshi R."/>
            <person name="Tomita M."/>
            <person name="Numata K."/>
            <person name="Arakawa K."/>
        </authorList>
    </citation>
    <scope>NUCLEOTIDE SEQUENCE [LARGE SCALE GENOMIC DNA]</scope>
</reference>
<name>A0A4C1XHT8_EUMVA</name>
<proteinExistence type="predicted"/>
<gene>
    <name evidence="2" type="ORF">EVAR_56251_1</name>
</gene>
<dbReference type="Proteomes" id="UP000299102">
    <property type="component" value="Unassembled WGS sequence"/>
</dbReference>
<evidence type="ECO:0000256" key="1">
    <source>
        <dbReference type="SAM" id="MobiDB-lite"/>
    </source>
</evidence>